<gene>
    <name evidence="4" type="ORF">JI739_21595</name>
</gene>
<dbReference type="RefSeq" id="WP_201686073.1">
    <property type="nucleotide sequence ID" value="NZ_JAEQNA010000010.1"/>
</dbReference>
<reference evidence="4" key="1">
    <citation type="submission" date="2021-01" db="EMBL/GenBank/DDBJ databases">
        <title>Ramlibacter sp. strain AW1 16S ribosomal RNA gene Genome sequencing and assembly.</title>
        <authorList>
            <person name="Kang M."/>
        </authorList>
    </citation>
    <scope>NUCLEOTIDE SEQUENCE</scope>
    <source>
        <strain evidence="4">AW1</strain>
    </source>
</reference>
<feature type="transmembrane region" description="Helical" evidence="2">
    <location>
        <begin position="232"/>
        <end position="255"/>
    </location>
</feature>
<evidence type="ECO:0000256" key="2">
    <source>
        <dbReference type="SAM" id="Phobius"/>
    </source>
</evidence>
<dbReference type="InterPro" id="IPR050256">
    <property type="entry name" value="Glycosyltransferase_2"/>
</dbReference>
<evidence type="ECO:0000256" key="1">
    <source>
        <dbReference type="SAM" id="MobiDB-lite"/>
    </source>
</evidence>
<feature type="region of interest" description="Disordered" evidence="1">
    <location>
        <begin position="333"/>
        <end position="353"/>
    </location>
</feature>
<dbReference type="InterPro" id="IPR001173">
    <property type="entry name" value="Glyco_trans_2-like"/>
</dbReference>
<keyword evidence="5" id="KW-1185">Reference proteome</keyword>
<organism evidence="4 5">
    <name type="scientific">Ramlibacter aurantiacus</name>
    <dbReference type="NCBI Taxonomy" id="2801330"/>
    <lineage>
        <taxon>Bacteria</taxon>
        <taxon>Pseudomonadati</taxon>
        <taxon>Pseudomonadota</taxon>
        <taxon>Betaproteobacteria</taxon>
        <taxon>Burkholderiales</taxon>
        <taxon>Comamonadaceae</taxon>
        <taxon>Ramlibacter</taxon>
    </lineage>
</organism>
<dbReference type="EMBL" id="JAEQNA010000010">
    <property type="protein sequence ID" value="MBL0422945.1"/>
    <property type="molecule type" value="Genomic_DNA"/>
</dbReference>
<dbReference type="SUPFAM" id="SSF53448">
    <property type="entry name" value="Nucleotide-diphospho-sugar transferases"/>
    <property type="match status" value="1"/>
</dbReference>
<dbReference type="InterPro" id="IPR029044">
    <property type="entry name" value="Nucleotide-diphossugar_trans"/>
</dbReference>
<sequence length="353" mass="39257">MSQAFSDLDIAVLIPCYNEEAAIGRVVRGFREALPNARIHVYDNNSTDRTVEIARREGAIVGYEPFPGKGNVMRRMFSDIDADLYVLVDGDDTYDPSSAPQMIELLLDRQLDMVNGARVTEVKEAYRFGHRFGNRLLTGLVQVIFGKQFNDMLSGYRVFSRRFVKSFPAVSSGFEIETELTVHALELRMKTAEVPTRYKERPPGSASKLNTIRDGIRILRMIGLLVKEERPLAFFSSAFALLALMSVALAVPIVLEYMQTGLVPRLPTAVLSVGIMLVGFLSMVCGLVLDTVTHSRREIKRLHYLEIPAPCWPPSACVQGMKPDPQGRGLAMGRMPPPEAETAPLVRPTLVKS</sequence>
<dbReference type="Proteomes" id="UP000613011">
    <property type="component" value="Unassembled WGS sequence"/>
</dbReference>
<keyword evidence="2" id="KW-0472">Membrane</keyword>
<keyword evidence="2" id="KW-1133">Transmembrane helix</keyword>
<evidence type="ECO:0000313" key="4">
    <source>
        <dbReference type="EMBL" id="MBL0422945.1"/>
    </source>
</evidence>
<proteinExistence type="predicted"/>
<protein>
    <submittedName>
        <fullName evidence="4">Glycosyltransferase</fullName>
    </submittedName>
</protein>
<evidence type="ECO:0000313" key="5">
    <source>
        <dbReference type="Proteomes" id="UP000613011"/>
    </source>
</evidence>
<dbReference type="CDD" id="cd04179">
    <property type="entry name" value="DPM_DPG-synthase_like"/>
    <property type="match status" value="1"/>
</dbReference>
<feature type="transmembrane region" description="Helical" evidence="2">
    <location>
        <begin position="267"/>
        <end position="292"/>
    </location>
</feature>
<feature type="domain" description="Glycosyltransferase 2-like" evidence="3">
    <location>
        <begin position="12"/>
        <end position="164"/>
    </location>
</feature>
<comment type="caution">
    <text evidence="4">The sequence shown here is derived from an EMBL/GenBank/DDBJ whole genome shotgun (WGS) entry which is preliminary data.</text>
</comment>
<accession>A0A937D5Q2</accession>
<dbReference type="AlphaFoldDB" id="A0A937D5Q2"/>
<dbReference type="Gene3D" id="3.90.550.10">
    <property type="entry name" value="Spore Coat Polysaccharide Biosynthesis Protein SpsA, Chain A"/>
    <property type="match status" value="1"/>
</dbReference>
<dbReference type="Pfam" id="PF00535">
    <property type="entry name" value="Glycos_transf_2"/>
    <property type="match status" value="1"/>
</dbReference>
<evidence type="ECO:0000259" key="3">
    <source>
        <dbReference type="Pfam" id="PF00535"/>
    </source>
</evidence>
<name>A0A937D5Q2_9BURK</name>
<dbReference type="PANTHER" id="PTHR48090:SF7">
    <property type="entry name" value="RFBJ PROTEIN"/>
    <property type="match status" value="1"/>
</dbReference>
<dbReference type="PANTHER" id="PTHR48090">
    <property type="entry name" value="UNDECAPRENYL-PHOSPHATE 4-DEOXY-4-FORMAMIDO-L-ARABINOSE TRANSFERASE-RELATED"/>
    <property type="match status" value="1"/>
</dbReference>
<keyword evidence="2" id="KW-0812">Transmembrane</keyword>